<dbReference type="GO" id="GO:0005524">
    <property type="term" value="F:ATP binding"/>
    <property type="evidence" value="ECO:0007669"/>
    <property type="project" value="UniProtKB-KW"/>
</dbReference>
<dbReference type="GO" id="GO:0006310">
    <property type="term" value="P:DNA recombination"/>
    <property type="evidence" value="ECO:0007669"/>
    <property type="project" value="InterPro"/>
</dbReference>
<keyword evidence="7 9" id="KW-0234">DNA repair</keyword>
<sequence>MLTELFIQDIVLIERLSLSLDTGLTALTGETGAGKSIMLDSLGLATGGRAEKGLVRQGARQGVVSATFDVPNDHEVWHLLADNGIAHEDEQGGHVILRRVQDADGRARAFINDQPVSVTLLRQVGESLIEVHGQHAGQGFLHAGAHRGLLDEFGGLTRQADSVAIAWRIWKEAEEKLAEHEEDKARAFREADYLRHVADELEKLAPKPGEEAFLANRRIMLMNAEKIAGDLSEAVGLLNETSLEDRLSSVLGRVERTLERLEGSATANLQAVAERIDTVLTELQEARSAVSEAVAEFEFDQDELDQTEERLFALRAAARKHNTTPDRLDSLLDDVRHSLAMIEEGEADFATLQKTASVAKSEFMAQARKLSEIRHKTAKKLDKAVAGELEPLKLGRATFQALVTTDEEMPGVHGIDRVQFMISTNPGAPMGPLKQIASGGELSRFVLALKAALMAQENRTVIIFDEVDAGIGGAVADAVGERLSKLAADAQVMVVTHSPQVAARAGRHFMVAKSGKKKMVTKVFALEEDERVEEIARMLSGASVTTEARAAATSLLKAGRQTRDKKKAKAA</sequence>
<dbReference type="InterPro" id="IPR003395">
    <property type="entry name" value="RecF/RecN/SMC_N"/>
</dbReference>
<dbReference type="PANTHER" id="PTHR11059">
    <property type="entry name" value="DNA REPAIR PROTEIN RECN"/>
    <property type="match status" value="1"/>
</dbReference>
<proteinExistence type="inferred from homology"/>
<dbReference type="SUPFAM" id="SSF52540">
    <property type="entry name" value="P-loop containing nucleoside triphosphate hydrolases"/>
    <property type="match status" value="1"/>
</dbReference>
<feature type="coiled-coil region" evidence="10">
    <location>
        <begin position="269"/>
        <end position="310"/>
    </location>
</feature>
<keyword evidence="6" id="KW-0067">ATP-binding</keyword>
<dbReference type="GO" id="GO:0043590">
    <property type="term" value="C:bacterial nucleoid"/>
    <property type="evidence" value="ECO:0007669"/>
    <property type="project" value="TreeGrafter"/>
</dbReference>
<evidence type="ECO:0000256" key="4">
    <source>
        <dbReference type="ARBA" id="ARBA00022741"/>
    </source>
</evidence>
<comment type="function">
    <text evidence="1 9">May be involved in recombinational repair of damaged DNA.</text>
</comment>
<dbReference type="AlphaFoldDB" id="A0A8J2Y4Q7"/>
<dbReference type="GO" id="GO:0006281">
    <property type="term" value="P:DNA repair"/>
    <property type="evidence" value="ECO:0007669"/>
    <property type="project" value="UniProtKB-KW"/>
</dbReference>
<comment type="similarity">
    <text evidence="2 9">Belongs to the RecN family.</text>
</comment>
<evidence type="ECO:0000256" key="1">
    <source>
        <dbReference type="ARBA" id="ARBA00003618"/>
    </source>
</evidence>
<dbReference type="PIRSF" id="PIRSF003128">
    <property type="entry name" value="RecN"/>
    <property type="match status" value="1"/>
</dbReference>
<keyword evidence="5 9" id="KW-0227">DNA damage</keyword>
<name>A0A8J2Y4Q7_9PROT</name>
<evidence type="ECO:0000256" key="9">
    <source>
        <dbReference type="PIRNR" id="PIRNR003128"/>
    </source>
</evidence>
<organism evidence="12 13">
    <name type="scientific">Aquisalinus flavus</name>
    <dbReference type="NCBI Taxonomy" id="1526572"/>
    <lineage>
        <taxon>Bacteria</taxon>
        <taxon>Pseudomonadati</taxon>
        <taxon>Pseudomonadota</taxon>
        <taxon>Alphaproteobacteria</taxon>
        <taxon>Parvularculales</taxon>
        <taxon>Parvularculaceae</taxon>
        <taxon>Aquisalinus</taxon>
    </lineage>
</organism>
<evidence type="ECO:0000256" key="5">
    <source>
        <dbReference type="ARBA" id="ARBA00022763"/>
    </source>
</evidence>
<dbReference type="PANTHER" id="PTHR11059:SF0">
    <property type="entry name" value="DNA REPAIR PROTEIN RECN"/>
    <property type="match status" value="1"/>
</dbReference>
<reference evidence="12" key="1">
    <citation type="journal article" date="2014" name="Int. J. Syst. Evol. Microbiol.">
        <title>Complete genome sequence of Corynebacterium casei LMG S-19264T (=DSM 44701T), isolated from a smear-ripened cheese.</title>
        <authorList>
            <consortium name="US DOE Joint Genome Institute (JGI-PGF)"/>
            <person name="Walter F."/>
            <person name="Albersmeier A."/>
            <person name="Kalinowski J."/>
            <person name="Ruckert C."/>
        </authorList>
    </citation>
    <scope>NUCLEOTIDE SEQUENCE</scope>
    <source>
        <strain evidence="12">CGMCC 1.12921</strain>
    </source>
</reference>
<evidence type="ECO:0000313" key="12">
    <source>
        <dbReference type="EMBL" id="GGC99930.1"/>
    </source>
</evidence>
<dbReference type="FunFam" id="3.40.50.300:FF:000319">
    <property type="entry name" value="DNA repair protein RecN"/>
    <property type="match status" value="1"/>
</dbReference>
<protein>
    <recommendedName>
        <fullName evidence="3 9">DNA repair protein RecN</fullName>
    </recommendedName>
    <alternativeName>
        <fullName evidence="8 9">Recombination protein N</fullName>
    </alternativeName>
</protein>
<keyword evidence="13" id="KW-1185">Reference proteome</keyword>
<evidence type="ECO:0000256" key="10">
    <source>
        <dbReference type="SAM" id="Coils"/>
    </source>
</evidence>
<dbReference type="FunFam" id="3.40.50.300:FF:000356">
    <property type="entry name" value="DNA repair protein RecN"/>
    <property type="match status" value="1"/>
</dbReference>
<dbReference type="InterPro" id="IPR027417">
    <property type="entry name" value="P-loop_NTPase"/>
</dbReference>
<dbReference type="CDD" id="cd03241">
    <property type="entry name" value="ABC_RecN"/>
    <property type="match status" value="2"/>
</dbReference>
<reference evidence="12" key="2">
    <citation type="submission" date="2020-09" db="EMBL/GenBank/DDBJ databases">
        <authorList>
            <person name="Sun Q."/>
            <person name="Zhou Y."/>
        </authorList>
    </citation>
    <scope>NUCLEOTIDE SEQUENCE</scope>
    <source>
        <strain evidence="12">CGMCC 1.12921</strain>
    </source>
</reference>
<dbReference type="Gene3D" id="3.40.50.300">
    <property type="entry name" value="P-loop containing nucleotide triphosphate hydrolases"/>
    <property type="match status" value="2"/>
</dbReference>
<feature type="domain" description="RecF/RecN/SMC N-terminal" evidence="11">
    <location>
        <begin position="12"/>
        <end position="513"/>
    </location>
</feature>
<keyword evidence="4" id="KW-0547">Nucleotide-binding</keyword>
<evidence type="ECO:0000259" key="11">
    <source>
        <dbReference type="Pfam" id="PF02463"/>
    </source>
</evidence>
<dbReference type="GO" id="GO:0009432">
    <property type="term" value="P:SOS response"/>
    <property type="evidence" value="ECO:0007669"/>
    <property type="project" value="TreeGrafter"/>
</dbReference>
<dbReference type="EMBL" id="BMGH01000001">
    <property type="protein sequence ID" value="GGC99930.1"/>
    <property type="molecule type" value="Genomic_DNA"/>
</dbReference>
<evidence type="ECO:0000256" key="6">
    <source>
        <dbReference type="ARBA" id="ARBA00022840"/>
    </source>
</evidence>
<accession>A0A8J2Y4Q7</accession>
<gene>
    <name evidence="12" type="primary">recN</name>
    <name evidence="12" type="ORF">GCM10011342_06200</name>
</gene>
<dbReference type="NCBIfam" id="TIGR00634">
    <property type="entry name" value="recN"/>
    <property type="match status" value="1"/>
</dbReference>
<evidence type="ECO:0000256" key="7">
    <source>
        <dbReference type="ARBA" id="ARBA00023204"/>
    </source>
</evidence>
<comment type="caution">
    <text evidence="12">The sequence shown here is derived from an EMBL/GenBank/DDBJ whole genome shotgun (WGS) entry which is preliminary data.</text>
</comment>
<dbReference type="Pfam" id="PF02463">
    <property type="entry name" value="SMC_N"/>
    <property type="match status" value="1"/>
</dbReference>
<evidence type="ECO:0000313" key="13">
    <source>
        <dbReference type="Proteomes" id="UP000613582"/>
    </source>
</evidence>
<evidence type="ECO:0000256" key="8">
    <source>
        <dbReference type="ARBA" id="ARBA00033408"/>
    </source>
</evidence>
<dbReference type="Proteomes" id="UP000613582">
    <property type="component" value="Unassembled WGS sequence"/>
</dbReference>
<keyword evidence="10" id="KW-0175">Coiled coil</keyword>
<dbReference type="InterPro" id="IPR004604">
    <property type="entry name" value="DNA_recomb/repair_RecN"/>
</dbReference>
<evidence type="ECO:0000256" key="3">
    <source>
        <dbReference type="ARBA" id="ARBA00021315"/>
    </source>
</evidence>
<dbReference type="RefSeq" id="WP_188159820.1">
    <property type="nucleotide sequence ID" value="NZ_BMGH01000001.1"/>
</dbReference>
<evidence type="ECO:0000256" key="2">
    <source>
        <dbReference type="ARBA" id="ARBA00009441"/>
    </source>
</evidence>